<comment type="function">
    <text evidence="11">Involved in the fragmentation of the mitochondrial network and its perinuclear clustering.</text>
</comment>
<keyword evidence="7 13" id="KW-1133">Transmembrane helix</keyword>
<name>A0A913ZHT7_PATMI</name>
<dbReference type="GO" id="GO:0043653">
    <property type="term" value="P:mitochondrial fragmentation involved in apoptotic process"/>
    <property type="evidence" value="ECO:0007669"/>
    <property type="project" value="TreeGrafter"/>
</dbReference>
<evidence type="ECO:0000256" key="2">
    <source>
        <dbReference type="ARBA" id="ARBA00004572"/>
    </source>
</evidence>
<dbReference type="PIRSF" id="PIRSF008835">
    <property type="entry name" value="TPR_repeat_11_Fis1"/>
    <property type="match status" value="1"/>
</dbReference>
<keyword evidence="9 11" id="KW-0472">Membrane</keyword>
<evidence type="ECO:0000256" key="12">
    <source>
        <dbReference type="PROSITE-ProRule" id="PRU00339"/>
    </source>
</evidence>
<dbReference type="Pfam" id="PF14852">
    <property type="entry name" value="Fis1_TPR_N"/>
    <property type="match status" value="1"/>
</dbReference>
<comment type="similarity">
    <text evidence="3 11">Belongs to the FIS1 family.</text>
</comment>
<dbReference type="GeneID" id="119723806"/>
<dbReference type="Gene3D" id="1.25.40.10">
    <property type="entry name" value="Tetratricopeptide repeat domain"/>
    <property type="match status" value="1"/>
</dbReference>
<evidence type="ECO:0000256" key="11">
    <source>
        <dbReference type="PIRNR" id="PIRNR008835"/>
    </source>
</evidence>
<evidence type="ECO:0000256" key="8">
    <source>
        <dbReference type="ARBA" id="ARBA00023128"/>
    </source>
</evidence>
<dbReference type="GO" id="GO:0000266">
    <property type="term" value="P:mitochondrial fission"/>
    <property type="evidence" value="ECO:0007669"/>
    <property type="project" value="UniProtKB-UniRule"/>
</dbReference>
<dbReference type="InterPro" id="IPR016543">
    <property type="entry name" value="Fis1"/>
</dbReference>
<comment type="domain">
    <text evidence="11">The C-terminus is required for mitochondrial localization, while the N-terminus is necessary for mitochondrial fission.</text>
</comment>
<dbReference type="AlphaFoldDB" id="A0A913ZHT7"/>
<evidence type="ECO:0000313" key="15">
    <source>
        <dbReference type="Proteomes" id="UP000887568"/>
    </source>
</evidence>
<dbReference type="InterPro" id="IPR028061">
    <property type="entry name" value="Fis1_TPR_C"/>
</dbReference>
<reference evidence="14" key="1">
    <citation type="submission" date="2022-11" db="UniProtKB">
        <authorList>
            <consortium name="EnsemblMetazoa"/>
        </authorList>
    </citation>
    <scope>IDENTIFICATION</scope>
</reference>
<evidence type="ECO:0000313" key="14">
    <source>
        <dbReference type="EnsemblMetazoa" id="XP_038050605.1"/>
    </source>
</evidence>
<dbReference type="GO" id="GO:0005778">
    <property type="term" value="C:peroxisomal membrane"/>
    <property type="evidence" value="ECO:0007669"/>
    <property type="project" value="UniProtKB-SubCell"/>
</dbReference>
<evidence type="ECO:0000256" key="10">
    <source>
        <dbReference type="ARBA" id="ARBA00023140"/>
    </source>
</evidence>
<dbReference type="GO" id="GO:0016559">
    <property type="term" value="P:peroxisome fission"/>
    <property type="evidence" value="ECO:0007669"/>
    <property type="project" value="TreeGrafter"/>
</dbReference>
<evidence type="ECO:0000256" key="1">
    <source>
        <dbReference type="ARBA" id="ARBA00004549"/>
    </source>
</evidence>
<evidence type="ECO:0000256" key="5">
    <source>
        <dbReference type="ARBA" id="ARBA00022703"/>
    </source>
</evidence>
<evidence type="ECO:0000256" key="13">
    <source>
        <dbReference type="SAM" id="Phobius"/>
    </source>
</evidence>
<dbReference type="EnsemblMetazoa" id="XM_038194677.1">
    <property type="protein sequence ID" value="XP_038050605.1"/>
    <property type="gene ID" value="LOC119723806"/>
</dbReference>
<evidence type="ECO:0000256" key="4">
    <source>
        <dbReference type="ARBA" id="ARBA00022692"/>
    </source>
</evidence>
<dbReference type="Proteomes" id="UP000887568">
    <property type="component" value="Unplaced"/>
</dbReference>
<dbReference type="FunFam" id="1.25.40.10:FF:000147">
    <property type="entry name" value="Mitochondrial fission 1 protein"/>
    <property type="match status" value="1"/>
</dbReference>
<dbReference type="GO" id="GO:0005741">
    <property type="term" value="C:mitochondrial outer membrane"/>
    <property type="evidence" value="ECO:0007669"/>
    <property type="project" value="UniProtKB-SubCell"/>
</dbReference>
<evidence type="ECO:0000256" key="7">
    <source>
        <dbReference type="ARBA" id="ARBA00022989"/>
    </source>
</evidence>
<evidence type="ECO:0000256" key="6">
    <source>
        <dbReference type="ARBA" id="ARBA00022787"/>
    </source>
</evidence>
<accession>A0A913ZHT7</accession>
<comment type="subcellular location">
    <subcellularLocation>
        <location evidence="2">Mitochondrion outer membrane</location>
        <topology evidence="2">Single-pass membrane protein</topology>
    </subcellularLocation>
    <subcellularLocation>
        <location evidence="1">Peroxisome membrane</location>
        <topology evidence="1">Single-pass membrane protein</topology>
    </subcellularLocation>
</comment>
<dbReference type="PANTHER" id="PTHR13247:SF0">
    <property type="entry name" value="MITOCHONDRIAL FISSION 1 PROTEIN"/>
    <property type="match status" value="1"/>
</dbReference>
<dbReference type="CTD" id="51024"/>
<feature type="transmembrane region" description="Helical" evidence="13">
    <location>
        <begin position="123"/>
        <end position="146"/>
    </location>
</feature>
<feature type="repeat" description="TPR" evidence="12">
    <location>
        <begin position="71"/>
        <end position="104"/>
    </location>
</feature>
<dbReference type="PROSITE" id="PS50005">
    <property type="entry name" value="TPR"/>
    <property type="match status" value="1"/>
</dbReference>
<dbReference type="PANTHER" id="PTHR13247">
    <property type="entry name" value="TETRATRICOPEPTIDE REPEAT PROTEIN 11 TPR REPEAT PROTEIN 11"/>
    <property type="match status" value="1"/>
</dbReference>
<organism evidence="14 15">
    <name type="scientific">Patiria miniata</name>
    <name type="common">Bat star</name>
    <name type="synonym">Asterina miniata</name>
    <dbReference type="NCBI Taxonomy" id="46514"/>
    <lineage>
        <taxon>Eukaryota</taxon>
        <taxon>Metazoa</taxon>
        <taxon>Echinodermata</taxon>
        <taxon>Eleutherozoa</taxon>
        <taxon>Asterozoa</taxon>
        <taxon>Asteroidea</taxon>
        <taxon>Valvatacea</taxon>
        <taxon>Valvatida</taxon>
        <taxon>Asterinidae</taxon>
        <taxon>Patiria</taxon>
    </lineage>
</organism>
<keyword evidence="15" id="KW-1185">Reference proteome</keyword>
<keyword evidence="6 11" id="KW-1000">Mitochondrion outer membrane</keyword>
<dbReference type="InterPro" id="IPR033745">
    <property type="entry name" value="Fis1_cytosol"/>
</dbReference>
<protein>
    <recommendedName>
        <fullName evidence="11">Mitochondrial fission 1 protein</fullName>
    </recommendedName>
</protein>
<dbReference type="InterPro" id="IPR019734">
    <property type="entry name" value="TPR_rpt"/>
</dbReference>
<proteinExistence type="inferred from homology"/>
<dbReference type="InterPro" id="IPR011990">
    <property type="entry name" value="TPR-like_helical_dom_sf"/>
</dbReference>
<dbReference type="RefSeq" id="XP_038050605.1">
    <property type="nucleotide sequence ID" value="XM_038194677.1"/>
</dbReference>
<dbReference type="InterPro" id="IPR028058">
    <property type="entry name" value="Fis1_TPR_N"/>
</dbReference>
<evidence type="ECO:0000256" key="9">
    <source>
        <dbReference type="ARBA" id="ARBA00023136"/>
    </source>
</evidence>
<dbReference type="OMA" id="QFNYAWG"/>
<dbReference type="SUPFAM" id="SSF48452">
    <property type="entry name" value="TPR-like"/>
    <property type="match status" value="1"/>
</dbReference>
<dbReference type="GO" id="GO:0000422">
    <property type="term" value="P:autophagy of mitochondrion"/>
    <property type="evidence" value="ECO:0007669"/>
    <property type="project" value="TreeGrafter"/>
</dbReference>
<sequence>MEAIVEEIVTIEDLKKFEQIYNCELARGKVSGRSKFNYAWCLIRSRYTNDLRKGVYLLEELLREGNPQVQRDCLFYLGVGYYRLKDYTKALKYVQGIQQIEPNNTQAKDLEQLIGKKMKRDGLMGMAIVGGAVLAVGGLVGAGIALSKK</sequence>
<keyword evidence="5" id="KW-0053">Apoptosis</keyword>
<keyword evidence="10" id="KW-0576">Peroxisome</keyword>
<keyword evidence="4 13" id="KW-0812">Transmembrane</keyword>
<keyword evidence="12" id="KW-0802">TPR repeat</keyword>
<dbReference type="CDD" id="cd12212">
    <property type="entry name" value="Fis1"/>
    <property type="match status" value="1"/>
</dbReference>
<evidence type="ECO:0000256" key="3">
    <source>
        <dbReference type="ARBA" id="ARBA00008937"/>
    </source>
</evidence>
<dbReference type="OrthoDB" id="421154at2759"/>
<dbReference type="Pfam" id="PF14853">
    <property type="entry name" value="Fis1_TPR_C"/>
    <property type="match status" value="1"/>
</dbReference>
<keyword evidence="8 11" id="KW-0496">Mitochondrion</keyword>